<feature type="compositionally biased region" description="Low complexity" evidence="1">
    <location>
        <begin position="801"/>
        <end position="815"/>
    </location>
</feature>
<feature type="compositionally biased region" description="Basic and acidic residues" evidence="1">
    <location>
        <begin position="786"/>
        <end position="799"/>
    </location>
</feature>
<feature type="compositionally biased region" description="Basic and acidic residues" evidence="1">
    <location>
        <begin position="991"/>
        <end position="1011"/>
    </location>
</feature>
<feature type="compositionally biased region" description="Basic and acidic residues" evidence="1">
    <location>
        <begin position="580"/>
        <end position="599"/>
    </location>
</feature>
<feature type="compositionally biased region" description="Basic and acidic residues" evidence="1">
    <location>
        <begin position="401"/>
        <end position="415"/>
    </location>
</feature>
<feature type="region of interest" description="Disordered" evidence="1">
    <location>
        <begin position="769"/>
        <end position="1151"/>
    </location>
</feature>
<feature type="compositionally biased region" description="Low complexity" evidence="1">
    <location>
        <begin position="101"/>
        <end position="113"/>
    </location>
</feature>
<feature type="compositionally biased region" description="Low complexity" evidence="1">
    <location>
        <begin position="26"/>
        <end position="41"/>
    </location>
</feature>
<sequence length="1203" mass="128188">MSSYEFFFTNHNQPYYPYGQKDANFQSSHQQQQQQKQQNNHYPSTQYYQSRNHHYHHYHHQKYNSNSNSGGIGLGATTSSVGCVGGVGGLHSPPVLGVCSQHGSSGHAGAHSSTGHHHDAASLLWKTPQNDETVSITSSVSSNVSPSSASSMFFSVLKRDLDLSSDESEAEQTSDDDKTSASQSKKGKVIGPSGGGAPVKIPQSPSSSSNSSSESSSENENNEDDEEEEETNANSPQAKGKKMPKSSNSSSDSESDSGSNDDEDDDEDDDDNKSSKEEVQATSPEEKLSSPSQYKPGGTASSSLVQESVESGMSWRLDNFIQTPKKNTNSPPNQSPLKSPNSVHSGPPSVKNKEESVTRTPDSSRFKSLKDIGPSVTMPFDPGVTKESALDSDDNLSNRVGKNDESDYLDSHEDNGNDSGGEEDDEDDRRMKKKKRRKKLVSSQEVTVKSHSSSSASLSYSSSKHRSSLAAEQSESKLYKNQDSSASKKKDPAQRPTDLKVSSSLPALGSSEKIKRQNSSSSSVSKSAATTPVKSSESGHKRKKSSKTTSHSDDEIDVVTFTPDVKARQRLSPSPGVAEAEDKRKQEASKRLFDKHSSDDCSDESDSKLSAPRGKNAHIHDTKRHRRKQSSLSSPSLTPSDHPIYHTAQITAGKIVLPIPKKFSSDSAAYTLKQLESIARAPNLLAPVSPTFSPPPGSTSKEPLPSFEQSFSPAPHPAGSTSIETSSLVSSPRPSIVVYKPNHDGTSQPQITVEVPVWRLPERSLIWLKEKRRKSRTASSSSAVLDKVKEETSLREKSPHKSSSSSSSGLQYDSKSCSRVPPHTPDSKLSSPSSGKRGGGANSDIPHQKAFNSSSSSLHESSGSAATSKPEKRKLSDSNGLGHSVSSSLSSTSQYKIPKTSKNSKRESSQGFSNQSPASGSAEKSSSTKSNKLQAASPDISKSGGSTSTAVKNLDFSTKTSDDHSVVANGAPSSGPSLDNKQGKPSKRKGNSREEVPNKRSKSDNAIEKEAAATANVAEPTLKRQDSAGSSSGRSSHKSSAESSSSSSLYSKKTDRDNGGGSNNNNSIEKVTNGPDNSQLPFNHYVNGSAPAAADVNNSSSSTLDAITTNSNTKRGHSASPTPSSLSSTPLPPSSSYPGQLPQPPPVEKDKKCDDEIELQSSEKIFVSIGLFTAIAARTITPGYLIGNALAYEILRAKKGDNA</sequence>
<feature type="compositionally biased region" description="Polar residues" evidence="1">
    <location>
        <begin position="971"/>
        <end position="980"/>
    </location>
</feature>
<evidence type="ECO:0000256" key="1">
    <source>
        <dbReference type="SAM" id="MobiDB-lite"/>
    </source>
</evidence>
<reference evidence="2 3" key="1">
    <citation type="journal article" date="2021" name="Elife">
        <title>Chloroplast acquisition without the gene transfer in kleptoplastic sea slugs, Plakobranchus ocellatus.</title>
        <authorList>
            <person name="Maeda T."/>
            <person name="Takahashi S."/>
            <person name="Yoshida T."/>
            <person name="Shimamura S."/>
            <person name="Takaki Y."/>
            <person name="Nagai Y."/>
            <person name="Toyoda A."/>
            <person name="Suzuki Y."/>
            <person name="Arimoto A."/>
            <person name="Ishii H."/>
            <person name="Satoh N."/>
            <person name="Nishiyama T."/>
            <person name="Hasebe M."/>
            <person name="Maruyama T."/>
            <person name="Minagawa J."/>
            <person name="Obokata J."/>
            <person name="Shigenobu S."/>
        </authorList>
    </citation>
    <scope>NUCLEOTIDE SEQUENCE [LARGE SCALE GENOMIC DNA]</scope>
</reference>
<evidence type="ECO:0000313" key="2">
    <source>
        <dbReference type="EMBL" id="GFS19832.1"/>
    </source>
</evidence>
<feature type="compositionally biased region" description="Low complexity" evidence="1">
    <location>
        <begin position="720"/>
        <end position="731"/>
    </location>
</feature>
<feature type="compositionally biased region" description="Low complexity" evidence="1">
    <location>
        <begin position="517"/>
        <end position="527"/>
    </location>
</feature>
<feature type="region of interest" description="Disordered" evidence="1">
    <location>
        <begin position="165"/>
        <end position="645"/>
    </location>
</feature>
<feature type="compositionally biased region" description="Low complexity" evidence="1">
    <location>
        <begin position="206"/>
        <end position="219"/>
    </location>
</feature>
<feature type="compositionally biased region" description="Polar residues" evidence="1">
    <location>
        <begin position="1096"/>
        <end position="1113"/>
    </location>
</feature>
<feature type="compositionally biased region" description="Polar residues" evidence="1">
    <location>
        <begin position="943"/>
        <end position="959"/>
    </location>
</feature>
<name>A0AAV4JAL0_9GAST</name>
<feature type="compositionally biased region" description="Basic and acidic residues" evidence="1">
    <location>
        <begin position="474"/>
        <end position="493"/>
    </location>
</feature>
<feature type="region of interest" description="Disordered" evidence="1">
    <location>
        <begin position="18"/>
        <end position="41"/>
    </location>
</feature>
<feature type="compositionally biased region" description="Acidic residues" evidence="1">
    <location>
        <begin position="253"/>
        <end position="271"/>
    </location>
</feature>
<feature type="compositionally biased region" description="Acidic residues" evidence="1">
    <location>
        <begin position="220"/>
        <end position="231"/>
    </location>
</feature>
<organism evidence="2 3">
    <name type="scientific">Elysia marginata</name>
    <dbReference type="NCBI Taxonomy" id="1093978"/>
    <lineage>
        <taxon>Eukaryota</taxon>
        <taxon>Metazoa</taxon>
        <taxon>Spiralia</taxon>
        <taxon>Lophotrochozoa</taxon>
        <taxon>Mollusca</taxon>
        <taxon>Gastropoda</taxon>
        <taxon>Heterobranchia</taxon>
        <taxon>Euthyneura</taxon>
        <taxon>Panpulmonata</taxon>
        <taxon>Sacoglossa</taxon>
        <taxon>Placobranchoidea</taxon>
        <taxon>Plakobranchidae</taxon>
        <taxon>Elysia</taxon>
    </lineage>
</organism>
<feature type="compositionally biased region" description="Low complexity" evidence="1">
    <location>
        <begin position="916"/>
        <end position="930"/>
    </location>
</feature>
<proteinExistence type="predicted"/>
<dbReference type="EMBL" id="BMAT01003090">
    <property type="protein sequence ID" value="GFS19832.1"/>
    <property type="molecule type" value="Genomic_DNA"/>
</dbReference>
<dbReference type="Proteomes" id="UP000762676">
    <property type="component" value="Unassembled WGS sequence"/>
</dbReference>
<feature type="compositionally biased region" description="Polar residues" evidence="1">
    <location>
        <begin position="320"/>
        <end position="344"/>
    </location>
</feature>
<feature type="compositionally biased region" description="Basic and acidic residues" evidence="1">
    <location>
        <begin position="272"/>
        <end position="288"/>
    </location>
</feature>
<evidence type="ECO:0000313" key="3">
    <source>
        <dbReference type="Proteomes" id="UP000762676"/>
    </source>
</evidence>
<protein>
    <submittedName>
        <fullName evidence="2">Uncharacterized protein</fullName>
    </submittedName>
</protein>
<feature type="compositionally biased region" description="Basic residues" evidence="1">
    <location>
        <begin position="615"/>
        <end position="629"/>
    </location>
</feature>
<comment type="caution">
    <text evidence="2">The sequence shown here is derived from an EMBL/GenBank/DDBJ whole genome shotgun (WGS) entry which is preliminary data.</text>
</comment>
<feature type="compositionally biased region" description="Polar residues" evidence="1">
    <location>
        <begin position="1068"/>
        <end position="1081"/>
    </location>
</feature>
<feature type="compositionally biased region" description="Low complexity" evidence="1">
    <location>
        <begin position="850"/>
        <end position="868"/>
    </location>
</feature>
<feature type="compositionally biased region" description="Acidic residues" evidence="1">
    <location>
        <begin position="165"/>
        <end position="174"/>
    </location>
</feature>
<feature type="region of interest" description="Disordered" evidence="1">
    <location>
        <begin position="685"/>
        <end position="753"/>
    </location>
</feature>
<feature type="compositionally biased region" description="Basic residues" evidence="1">
    <location>
        <begin position="431"/>
        <end position="440"/>
    </location>
</feature>
<feature type="compositionally biased region" description="Low complexity" evidence="1">
    <location>
        <begin position="1120"/>
        <end position="1129"/>
    </location>
</feature>
<feature type="region of interest" description="Disordered" evidence="1">
    <location>
        <begin position="101"/>
        <end position="120"/>
    </location>
</feature>
<feature type="compositionally biased region" description="Basic and acidic residues" evidence="1">
    <location>
        <begin position="351"/>
        <end position="370"/>
    </location>
</feature>
<accession>A0AAV4JAL0</accession>
<feature type="compositionally biased region" description="Low complexity" evidence="1">
    <location>
        <begin position="877"/>
        <end position="893"/>
    </location>
</feature>
<dbReference type="AlphaFoldDB" id="A0AAV4JAL0"/>
<feature type="compositionally biased region" description="Pro residues" evidence="1">
    <location>
        <begin position="1130"/>
        <end position="1146"/>
    </location>
</feature>
<feature type="compositionally biased region" description="Low complexity" evidence="1">
    <location>
        <begin position="1041"/>
        <end position="1051"/>
    </location>
</feature>
<feature type="compositionally biased region" description="Low complexity" evidence="1">
    <location>
        <begin position="442"/>
        <end position="462"/>
    </location>
</feature>
<gene>
    <name evidence="2" type="ORF">ElyMa_001554400</name>
</gene>
<keyword evidence="3" id="KW-1185">Reference proteome</keyword>
<feature type="compositionally biased region" description="Polar residues" evidence="1">
    <location>
        <begin position="289"/>
        <end position="311"/>
    </location>
</feature>
<feature type="compositionally biased region" description="Low complexity" evidence="1">
    <location>
        <begin position="630"/>
        <end position="640"/>
    </location>
</feature>